<evidence type="ECO:0000313" key="6">
    <source>
        <dbReference type="EMBL" id="GMI25393.1"/>
    </source>
</evidence>
<protein>
    <submittedName>
        <fullName evidence="6">Uncharacterized protein</fullName>
    </submittedName>
</protein>
<dbReference type="PANTHER" id="PTHR22706">
    <property type="entry name" value="ASSEMBLY FACTOR FOR SPINDLE MICROTUBULES"/>
    <property type="match status" value="1"/>
</dbReference>
<feature type="non-terminal residue" evidence="6">
    <location>
        <position position="352"/>
    </location>
</feature>
<evidence type="ECO:0000256" key="4">
    <source>
        <dbReference type="ARBA" id="ARBA00022860"/>
    </source>
</evidence>
<keyword evidence="4" id="KW-0112">Calmodulin-binding</keyword>
<keyword evidence="5" id="KW-0175">Coiled coil</keyword>
<dbReference type="GO" id="GO:0000922">
    <property type="term" value="C:spindle pole"/>
    <property type="evidence" value="ECO:0007669"/>
    <property type="project" value="TreeGrafter"/>
</dbReference>
<organism evidence="6 7">
    <name type="scientific">Triparma columacea</name>
    <dbReference type="NCBI Taxonomy" id="722753"/>
    <lineage>
        <taxon>Eukaryota</taxon>
        <taxon>Sar</taxon>
        <taxon>Stramenopiles</taxon>
        <taxon>Ochrophyta</taxon>
        <taxon>Bolidophyceae</taxon>
        <taxon>Parmales</taxon>
        <taxon>Triparmaceae</taxon>
        <taxon>Triparma</taxon>
    </lineage>
</organism>
<evidence type="ECO:0000256" key="5">
    <source>
        <dbReference type="SAM" id="Coils"/>
    </source>
</evidence>
<reference evidence="7" key="1">
    <citation type="journal article" date="2023" name="Commun. Biol.">
        <title>Genome analysis of Parmales, the sister group of diatoms, reveals the evolutionary specialization of diatoms from phago-mixotrophs to photoautotrophs.</title>
        <authorList>
            <person name="Ban H."/>
            <person name="Sato S."/>
            <person name="Yoshikawa S."/>
            <person name="Yamada K."/>
            <person name="Nakamura Y."/>
            <person name="Ichinomiya M."/>
            <person name="Sato N."/>
            <person name="Blanc-Mathieu R."/>
            <person name="Endo H."/>
            <person name="Kuwata A."/>
            <person name="Ogata H."/>
        </authorList>
    </citation>
    <scope>NUCLEOTIDE SEQUENCE [LARGE SCALE GENOMIC DNA]</scope>
</reference>
<keyword evidence="2" id="KW-0963">Cytoplasm</keyword>
<dbReference type="SUPFAM" id="SSF52540">
    <property type="entry name" value="P-loop containing nucleoside triphosphate hydrolases"/>
    <property type="match status" value="1"/>
</dbReference>
<dbReference type="InterPro" id="IPR000048">
    <property type="entry name" value="IQ_motif_EF-hand-BS"/>
</dbReference>
<accession>A0A9W7FXA7</accession>
<keyword evidence="7" id="KW-1185">Reference proteome</keyword>
<dbReference type="AlphaFoldDB" id="A0A9W7FXA7"/>
<evidence type="ECO:0000256" key="3">
    <source>
        <dbReference type="ARBA" id="ARBA00022737"/>
    </source>
</evidence>
<comment type="subcellular location">
    <subcellularLocation>
        <location evidence="1">Cytoplasm</location>
    </subcellularLocation>
</comment>
<dbReference type="PROSITE" id="PS50096">
    <property type="entry name" value="IQ"/>
    <property type="match status" value="3"/>
</dbReference>
<dbReference type="GO" id="GO:0005516">
    <property type="term" value="F:calmodulin binding"/>
    <property type="evidence" value="ECO:0007669"/>
    <property type="project" value="UniProtKB-KW"/>
</dbReference>
<dbReference type="GO" id="GO:0005737">
    <property type="term" value="C:cytoplasm"/>
    <property type="evidence" value="ECO:0007669"/>
    <property type="project" value="UniProtKB-SubCell"/>
</dbReference>
<comment type="caution">
    <text evidence="6">The sequence shown here is derived from an EMBL/GenBank/DDBJ whole genome shotgun (WGS) entry which is preliminary data.</text>
</comment>
<dbReference type="InterPro" id="IPR051185">
    <property type="entry name" value="ASPM"/>
</dbReference>
<proteinExistence type="predicted"/>
<dbReference type="GO" id="GO:0007051">
    <property type="term" value="P:spindle organization"/>
    <property type="evidence" value="ECO:0007669"/>
    <property type="project" value="TreeGrafter"/>
</dbReference>
<keyword evidence="3" id="KW-0677">Repeat</keyword>
<dbReference type="SMART" id="SM00015">
    <property type="entry name" value="IQ"/>
    <property type="match status" value="6"/>
</dbReference>
<evidence type="ECO:0000256" key="2">
    <source>
        <dbReference type="ARBA" id="ARBA00022490"/>
    </source>
</evidence>
<dbReference type="InterPro" id="IPR027417">
    <property type="entry name" value="P-loop_NTPase"/>
</dbReference>
<feature type="coiled-coil region" evidence="5">
    <location>
        <begin position="1"/>
        <end position="99"/>
    </location>
</feature>
<dbReference type="PANTHER" id="PTHR22706:SF1">
    <property type="entry name" value="ASSEMBLY FACTOR FOR SPINDLE MICROTUBULES"/>
    <property type="match status" value="1"/>
</dbReference>
<gene>
    <name evidence="6" type="ORF">TrCOL_g2674</name>
</gene>
<evidence type="ECO:0000313" key="7">
    <source>
        <dbReference type="Proteomes" id="UP001165065"/>
    </source>
</evidence>
<dbReference type="Pfam" id="PF00612">
    <property type="entry name" value="IQ"/>
    <property type="match status" value="3"/>
</dbReference>
<dbReference type="Gene3D" id="1.20.5.190">
    <property type="match status" value="2"/>
</dbReference>
<evidence type="ECO:0000256" key="1">
    <source>
        <dbReference type="ARBA" id="ARBA00004496"/>
    </source>
</evidence>
<dbReference type="EMBL" id="BRYA01000608">
    <property type="protein sequence ID" value="GMI25393.1"/>
    <property type="molecule type" value="Genomic_DNA"/>
</dbReference>
<dbReference type="GO" id="GO:0000278">
    <property type="term" value="P:mitotic cell cycle"/>
    <property type="evidence" value="ECO:0007669"/>
    <property type="project" value="TreeGrafter"/>
</dbReference>
<dbReference type="Proteomes" id="UP001165065">
    <property type="component" value="Unassembled WGS sequence"/>
</dbReference>
<dbReference type="OrthoDB" id="6108017at2759"/>
<dbReference type="GO" id="GO:0051295">
    <property type="term" value="P:establishment of meiotic spindle localization"/>
    <property type="evidence" value="ECO:0007669"/>
    <property type="project" value="TreeGrafter"/>
</dbReference>
<sequence length="352" mass="40429">MMREEADREVAEQKLRQVLAQTKAESLIQMAVAGRFGAMEGEELREETRTAEARKADARVEVVKKEMEMNSKKGVGEELEMTRSDVEEARLEFERREREWEEVKGREMSISLEEMDGRMREIEIESGLKVEEAKREAEERHKGELKVALDAMELQRTWRGYREWNQFGEMLGAAIVLQGLVRGKIAREAFKSVLGATILLQSWGRMLLGKKTFRIQMFVAKRRFEKAVAGATKIQKIIRGVIALKSFNEKLCATMVVQSFGRMVIGKKTFKRAAIAAKQLQEKKEVAAVHFQSAFRGFVDKKQFKRVKAVVVFQALFRGHVARQDIALANFAATQIQKMWRGAQHHMNFITM</sequence>
<name>A0A9W7FXA7_9STRA</name>